<evidence type="ECO:0000313" key="3">
    <source>
        <dbReference type="Proteomes" id="UP000000644"/>
    </source>
</evidence>
<feature type="coiled-coil region" evidence="1">
    <location>
        <begin position="30"/>
        <end position="57"/>
    </location>
</feature>
<dbReference type="Gene3D" id="1.20.5.300">
    <property type="match status" value="1"/>
</dbReference>
<dbReference type="HOGENOM" id="CLU_180796_3_0_4"/>
<dbReference type="Pfam" id="PF04102">
    <property type="entry name" value="SlyX"/>
    <property type="match status" value="1"/>
</dbReference>
<dbReference type="InterPro" id="IPR007236">
    <property type="entry name" value="SlyX"/>
</dbReference>
<reference evidence="3" key="1">
    <citation type="journal article" date="2009" name="Environ. Microbiol.">
        <title>The genome of Polaromonas naphthalenivorans strain CJ2, isolated from coal tar-contaminated sediment, reveals physiological and metabolic versatility and evolution through extensive horizontal gene transfer.</title>
        <authorList>
            <person name="Yagi J.M."/>
            <person name="Sims D."/>
            <person name="Brettin T."/>
            <person name="Bruce D."/>
            <person name="Madsen E.L."/>
        </authorList>
    </citation>
    <scope>NUCLEOTIDE SEQUENCE [LARGE SCALE GENOMIC DNA]</scope>
    <source>
        <strain evidence="3">CJ2</strain>
    </source>
</reference>
<dbReference type="PANTHER" id="PTHR36508:SF1">
    <property type="entry name" value="PROTEIN SLYX"/>
    <property type="match status" value="1"/>
</dbReference>
<dbReference type="STRING" id="365044.Pnap_3859"/>
<keyword evidence="3" id="KW-1185">Reference proteome</keyword>
<evidence type="ECO:0000313" key="2">
    <source>
        <dbReference type="EMBL" id="ABM39155.1"/>
    </source>
</evidence>
<organism evidence="2 3">
    <name type="scientific">Polaromonas naphthalenivorans (strain CJ2)</name>
    <dbReference type="NCBI Taxonomy" id="365044"/>
    <lineage>
        <taxon>Bacteria</taxon>
        <taxon>Pseudomonadati</taxon>
        <taxon>Pseudomonadota</taxon>
        <taxon>Betaproteobacteria</taxon>
        <taxon>Burkholderiales</taxon>
        <taxon>Comamonadaceae</taxon>
        <taxon>Polaromonas</taxon>
    </lineage>
</organism>
<protein>
    <submittedName>
        <fullName evidence="2">SlyX family protein</fullName>
    </submittedName>
</protein>
<dbReference type="Proteomes" id="UP000000644">
    <property type="component" value="Chromosome"/>
</dbReference>
<dbReference type="EMBL" id="CP000529">
    <property type="protein sequence ID" value="ABM39155.1"/>
    <property type="molecule type" value="Genomic_DNA"/>
</dbReference>
<dbReference type="AlphaFoldDB" id="A1VU27"/>
<gene>
    <name evidence="2" type="ordered locus">Pnap_3859</name>
</gene>
<dbReference type="eggNOG" id="COG2900">
    <property type="taxonomic scope" value="Bacteria"/>
</dbReference>
<keyword evidence="1" id="KW-0175">Coiled coil</keyword>
<dbReference type="PANTHER" id="PTHR36508">
    <property type="entry name" value="PROTEIN SLYX"/>
    <property type="match status" value="1"/>
</dbReference>
<accession>A1VU27</accession>
<proteinExistence type="predicted"/>
<evidence type="ECO:0000256" key="1">
    <source>
        <dbReference type="SAM" id="Coils"/>
    </source>
</evidence>
<dbReference type="KEGG" id="pna:Pnap_3859"/>
<name>A1VU27_POLNA</name>
<sequence>MSNSRMHSNDAIDHRLTDLEIKASFNEDLLDQLNQVIIRQQQQIDALLREVAQLRQQIPDAGSGVFSRAGDDLPPHY</sequence>